<dbReference type="Gene3D" id="2.60.40.10">
    <property type="entry name" value="Immunoglobulins"/>
    <property type="match status" value="1"/>
</dbReference>
<keyword evidence="2" id="KW-0614">Plasmid</keyword>
<reference evidence="2 3" key="1">
    <citation type="submission" date="2017-02" db="EMBL/GenBank/DDBJ databases">
        <authorList>
            <person name="Jeong S."/>
        </authorList>
    </citation>
    <scope>NUCLEOTIDE SEQUENCE [LARGE SCALE GENOMIC DNA]</scope>
    <source>
        <strain evidence="2 3">RMAR6-6</strain>
        <plasmid evidence="2 3">unnamed1</plasmid>
    </source>
</reference>
<geneLocation type="plasmid" evidence="2 3">
    <name>unnamed1</name>
</geneLocation>
<dbReference type="EMBL" id="CP019631">
    <property type="protein sequence ID" value="AQQ07776.1"/>
    <property type="molecule type" value="Genomic_DNA"/>
</dbReference>
<evidence type="ECO:0000259" key="1">
    <source>
        <dbReference type="PROSITE" id="PS50268"/>
    </source>
</evidence>
<dbReference type="PROSITE" id="PS50268">
    <property type="entry name" value="CADHERIN_2"/>
    <property type="match status" value="3"/>
</dbReference>
<protein>
    <recommendedName>
        <fullName evidence="1">Cadherin domain-containing protein</fullName>
    </recommendedName>
</protein>
<dbReference type="Pfam" id="PF17963">
    <property type="entry name" value="Big_9"/>
    <property type="match status" value="1"/>
</dbReference>
<name>A0ABM6IB82_9HYPH</name>
<sequence>MPNNINLSEFFDSIRATLADIKNSTSTISDVDVVGTYIEEDGSDPTPDVSSINFVNGTTGADVPLEGTSGLDLVLARSGNDMLVGYGSIDILLGSDDVDTIDYSYLNSTENGIFIDLRSGIAVSKGGDIDLLSSIENAIGTVNNDVMLGNGLNNIFFGNGGSDIIDGRGGSKDVAQFAGKAEDYDIKTNEDGSVSITNGTGTTTLYNIELVQFGEGSEVGDIHLFSVTDGALVAHNDAIDVTETTGDDEAEVAATFNVLGNDDEIGETGGQVITQLAFKTAGGSIVNVDAVANSDGMLEVEGKYGTLLLNVETGEASYVYSEEANRLADGQEGVDTFVYQVVGGDKAEFKVTVTGSNDAPTIGGDLSLNFLPIVEWPGAEDEGYVHTRGGVFEINDPDTVVNPDNFEVQISEPNLSLASGAGEILEMPGDIYAALTDHDSNFFFWTFDQFDDQGRVTYSYKVQDKAIDFLAEGDVLTIDYTLRVQDTNDPDSFVERPITVTIIGTNDQPEILVEQSVLDFAVDEELNANPQNIGELSGNIVVDDPDLGDTLYISVEGDGSPAYSEGALPDGVDISSLLASSNFNFTSGDALDNIFSVPKGEDGNVEFTYAYNGSAPLDWLADGETLTLTFDVKVSDRNWFPEGTDTTQITITITGTNDVPTLTAVDVSGSIVEGDPSTLSDSGSIDFSDLDLSDTPTATFAVKSVEGLDGVGLTAGQIANIQAGFGLSADPGNANDGTINWSYSVAEEHLDFLAAGEQVEVVYTVTVDDGNGGVVDQDVTITITGTNDAPTIGGDLSLNFLPIVEWPGAEDEGYVHTRGGVFEINDPDTVVNPDNFEVQISEPNLSLASGAGEILEMPGDIYAALTAKDTNFLFWTFDQFDDQGRVTYSYKVQDKAIDFLAEGDVLTIDYTLRVQDTNDPDSFVERPITVTIIGTNDQPEILVEQSVLDFAVDEELNANPQNIGELSGNIVVDDPDLGDTLYISVEGDGSPAYSEGALPDGVDISSLLASSNFNFTSGDALDNIFSVPKGEDGNVEFTYAYNGSAPLDWLADGETLTLTFDVKVSDRNWFPEGTDTTQITITITGTNDGPVFSGGVFDGVLEEANTPAQLETSGEVLFTDLDLSDTPEVTAQFTSVEPVAGSGFTLTEGQKLAFTNALTVQQSAGNANNGGATWTFAIAATALDFLAQGEQLEVKYLLTVTDDSGATDTREVTVVVTGTNDDPTISDADILGEVTESGVGEDGTDVATGLIVGMDVDIRDVLTYSASVVDGALGQFSIDEDTGEWTYTIDQFNANVQALNEGDSVEEIYTVTVSDNNGGTVTTDVTITINGTNDAPTIEDYTGSFTVVHSNSNNDESSFNLLELLAANDVDDGETETLQIDEISGTLSLSIAGHQVTLDIADLEAAGLLNIGEADGSVTFTHNLERIMAQVMDQGETANISGTMTVVDVNDAVSNSAEFDIELSVDPDKTNTFGGDDWTTADGAGDIPEMLIPTFDGDGDGPLVV</sequence>
<organism evidence="2 3">
    <name type="scientific">Roseibium algicola</name>
    <dbReference type="NCBI Taxonomy" id="2857014"/>
    <lineage>
        <taxon>Bacteria</taxon>
        <taxon>Pseudomonadati</taxon>
        <taxon>Pseudomonadota</taxon>
        <taxon>Alphaproteobacteria</taxon>
        <taxon>Hyphomicrobiales</taxon>
        <taxon>Stappiaceae</taxon>
        <taxon>Roseibium</taxon>
    </lineage>
</organism>
<dbReference type="Gene3D" id="2.150.10.10">
    <property type="entry name" value="Serralysin-like metalloprotease, C-terminal"/>
    <property type="match status" value="1"/>
</dbReference>
<dbReference type="InterPro" id="IPR002126">
    <property type="entry name" value="Cadherin-like_dom"/>
</dbReference>
<evidence type="ECO:0000313" key="3">
    <source>
        <dbReference type="Proteomes" id="UP000188174"/>
    </source>
</evidence>
<accession>A0ABM6IB82</accession>
<evidence type="ECO:0000313" key="2">
    <source>
        <dbReference type="EMBL" id="AQQ07776.1"/>
    </source>
</evidence>
<feature type="domain" description="Cadherin" evidence="1">
    <location>
        <begin position="514"/>
        <end position="662"/>
    </location>
</feature>
<proteinExistence type="predicted"/>
<feature type="domain" description="Cadherin" evidence="1">
    <location>
        <begin position="944"/>
        <end position="1092"/>
    </location>
</feature>
<keyword evidence="3" id="KW-1185">Reference proteome</keyword>
<dbReference type="NCBIfam" id="TIGR01965">
    <property type="entry name" value="VCBS_repeat"/>
    <property type="match status" value="8"/>
</dbReference>
<gene>
    <name evidence="2" type="ORF">B0E33_28570</name>
</gene>
<feature type="domain" description="Cadherin" evidence="1">
    <location>
        <begin position="1243"/>
        <end position="1338"/>
    </location>
</feature>
<dbReference type="Proteomes" id="UP000188174">
    <property type="component" value="Plasmid unnamed1"/>
</dbReference>
<dbReference type="InterPro" id="IPR011049">
    <property type="entry name" value="Serralysin-like_metalloprot_C"/>
</dbReference>
<dbReference type="InterPro" id="IPR013783">
    <property type="entry name" value="Ig-like_fold"/>
</dbReference>
<dbReference type="RefSeq" id="WP_077293858.1">
    <property type="nucleotide sequence ID" value="NZ_CP019631.1"/>
</dbReference>
<dbReference type="InterPro" id="IPR010221">
    <property type="entry name" value="VCBS_dom"/>
</dbReference>